<gene>
    <name evidence="3" type="ORF">GBAR_LOCUS11962</name>
</gene>
<name>A0AA35RZI2_GEOBA</name>
<keyword evidence="2" id="KW-0732">Signal</keyword>
<feature type="signal peptide" evidence="2">
    <location>
        <begin position="1"/>
        <end position="28"/>
    </location>
</feature>
<protein>
    <recommendedName>
        <fullName evidence="5">Right handed beta helix domain-containing protein</fullName>
    </recommendedName>
</protein>
<dbReference type="Proteomes" id="UP001174909">
    <property type="component" value="Unassembled WGS sequence"/>
</dbReference>
<evidence type="ECO:0000313" key="3">
    <source>
        <dbReference type="EMBL" id="CAI8019987.1"/>
    </source>
</evidence>
<dbReference type="Gene3D" id="2.160.20.10">
    <property type="entry name" value="Single-stranded right-handed beta-helix, Pectin lyase-like"/>
    <property type="match status" value="1"/>
</dbReference>
<dbReference type="EMBL" id="CASHTH010001794">
    <property type="protein sequence ID" value="CAI8019987.1"/>
    <property type="molecule type" value="Genomic_DNA"/>
</dbReference>
<feature type="chain" id="PRO_5041285675" description="Right handed beta helix domain-containing protein" evidence="2">
    <location>
        <begin position="29"/>
        <end position="527"/>
    </location>
</feature>
<keyword evidence="1" id="KW-1133">Transmembrane helix</keyword>
<comment type="caution">
    <text evidence="3">The sequence shown here is derived from an EMBL/GenBank/DDBJ whole genome shotgun (WGS) entry which is preliminary data.</text>
</comment>
<evidence type="ECO:0000313" key="4">
    <source>
        <dbReference type="Proteomes" id="UP001174909"/>
    </source>
</evidence>
<evidence type="ECO:0000256" key="2">
    <source>
        <dbReference type="SAM" id="SignalP"/>
    </source>
</evidence>
<keyword evidence="4" id="KW-1185">Reference proteome</keyword>
<organism evidence="3 4">
    <name type="scientific">Geodia barretti</name>
    <name type="common">Barrett's horny sponge</name>
    <dbReference type="NCBI Taxonomy" id="519541"/>
    <lineage>
        <taxon>Eukaryota</taxon>
        <taxon>Metazoa</taxon>
        <taxon>Porifera</taxon>
        <taxon>Demospongiae</taxon>
        <taxon>Heteroscleromorpha</taxon>
        <taxon>Tetractinellida</taxon>
        <taxon>Astrophorina</taxon>
        <taxon>Geodiidae</taxon>
        <taxon>Geodia</taxon>
    </lineage>
</organism>
<sequence length="527" mass="57906">MYLYSSRMNVGILSLVLCLTLLVSSTGAASGSQQVNYVTPTSPAGISCPGQPCLTLDQYITSSSTYIISNTVFKLLPGIHVITRSFVARNIECITLEGDTERKSNPQVQISSARYLLQFIDTVDVYIVGIELKNVGISFEGTENVTLHQVVVDGPRTAVSLLNTIDTNISCCSLKNTGWTALTLQNTHNTRICNTTVNNTRWNGFDLLNSSKTEILHTFINSTGWNGIELRQTNCTFISCSTVNSTGWNGIEIFNASTTKVTDILVNETRRNGIEIRQANFTVIYCSTVNSTGWNGIEIFNSSQTTVNCSLVNETGWNGIEIRNSTQARVIGTNITNTGRSRLDCRYTDTPCTVETPPNLNCSCKNKDACCSAPLNLLTLQSPECGDETISDDIVTCSKQVNITTPTSSVYERSQSSTYPTPMMSVIQVTPVPSVGIPSPINYSSHRNVILGVSGSVATVMLGFIIVAIVAWIYRKNRNKDVSDEHNKKCHVYEDANPALHHNENPMRMRLEENPAYASTHYYSRCV</sequence>
<dbReference type="AlphaFoldDB" id="A0AA35RZI2"/>
<dbReference type="InterPro" id="IPR012334">
    <property type="entry name" value="Pectin_lyas_fold"/>
</dbReference>
<reference evidence="3" key="1">
    <citation type="submission" date="2023-03" db="EMBL/GenBank/DDBJ databases">
        <authorList>
            <person name="Steffen K."/>
            <person name="Cardenas P."/>
        </authorList>
    </citation>
    <scope>NUCLEOTIDE SEQUENCE</scope>
</reference>
<evidence type="ECO:0008006" key="5">
    <source>
        <dbReference type="Google" id="ProtNLM"/>
    </source>
</evidence>
<keyword evidence="1" id="KW-0812">Transmembrane</keyword>
<dbReference type="InterPro" id="IPR011050">
    <property type="entry name" value="Pectin_lyase_fold/virulence"/>
</dbReference>
<feature type="transmembrane region" description="Helical" evidence="1">
    <location>
        <begin position="449"/>
        <end position="474"/>
    </location>
</feature>
<keyword evidence="1" id="KW-0472">Membrane</keyword>
<dbReference type="SUPFAM" id="SSF51126">
    <property type="entry name" value="Pectin lyase-like"/>
    <property type="match status" value="2"/>
</dbReference>
<accession>A0AA35RZI2</accession>
<evidence type="ECO:0000256" key="1">
    <source>
        <dbReference type="SAM" id="Phobius"/>
    </source>
</evidence>
<proteinExistence type="predicted"/>